<accession>A0A8J2UPV9</accession>
<name>A0A8J2UPV9_9BURK</name>
<evidence type="ECO:0000313" key="1">
    <source>
        <dbReference type="EMBL" id="GGC12658.1"/>
    </source>
</evidence>
<dbReference type="Proteomes" id="UP000620266">
    <property type="component" value="Unassembled WGS sequence"/>
</dbReference>
<dbReference type="EMBL" id="BMCG01000004">
    <property type="protein sequence ID" value="GGC12658.1"/>
    <property type="molecule type" value="Genomic_DNA"/>
</dbReference>
<evidence type="ECO:0000313" key="2">
    <source>
        <dbReference type="Proteomes" id="UP000620266"/>
    </source>
</evidence>
<dbReference type="RefSeq" id="WP_188396304.1">
    <property type="nucleotide sequence ID" value="NZ_BMCG01000004.1"/>
</dbReference>
<protein>
    <submittedName>
        <fullName evidence="1">Uncharacterized protein</fullName>
    </submittedName>
</protein>
<organism evidence="1 2">
    <name type="scientific">Oxalicibacterium flavum</name>
    <dbReference type="NCBI Taxonomy" id="179467"/>
    <lineage>
        <taxon>Bacteria</taxon>
        <taxon>Pseudomonadati</taxon>
        <taxon>Pseudomonadota</taxon>
        <taxon>Betaproteobacteria</taxon>
        <taxon>Burkholderiales</taxon>
        <taxon>Oxalobacteraceae</taxon>
        <taxon>Oxalicibacterium</taxon>
    </lineage>
</organism>
<proteinExistence type="predicted"/>
<reference evidence="1" key="1">
    <citation type="journal article" date="2014" name="Int. J. Syst. Evol. Microbiol.">
        <title>Complete genome sequence of Corynebacterium casei LMG S-19264T (=DSM 44701T), isolated from a smear-ripened cheese.</title>
        <authorList>
            <consortium name="US DOE Joint Genome Institute (JGI-PGF)"/>
            <person name="Walter F."/>
            <person name="Albersmeier A."/>
            <person name="Kalinowski J."/>
            <person name="Ruckert C."/>
        </authorList>
    </citation>
    <scope>NUCLEOTIDE SEQUENCE</scope>
    <source>
        <strain evidence="1">CCM 7086</strain>
    </source>
</reference>
<comment type="caution">
    <text evidence="1">The sequence shown here is derived from an EMBL/GenBank/DDBJ whole genome shotgun (WGS) entry which is preliminary data.</text>
</comment>
<gene>
    <name evidence="1" type="ORF">GCM10007205_21970</name>
</gene>
<reference evidence="1" key="2">
    <citation type="submission" date="2020-09" db="EMBL/GenBank/DDBJ databases">
        <authorList>
            <person name="Sun Q."/>
            <person name="Sedlacek I."/>
        </authorList>
    </citation>
    <scope>NUCLEOTIDE SEQUENCE</scope>
    <source>
        <strain evidence="1">CCM 7086</strain>
    </source>
</reference>
<sequence length="88" mass="9160">MKDYNLGAPGADYATALASYLKAVEDASNAMVTLQPSDVVSNGFTATQLGGLTSFGSAEFTALSQPLTATKPGKLPYAVDYKVKLPQN</sequence>
<keyword evidence="2" id="KW-1185">Reference proteome</keyword>
<dbReference type="AlphaFoldDB" id="A0A8J2UPV9"/>